<protein>
    <submittedName>
        <fullName evidence="2">O-acetyl-ADP-ribose deacetylase (Regulator of RNase III)</fullName>
    </submittedName>
</protein>
<dbReference type="EMBL" id="JACHGY010000001">
    <property type="protein sequence ID" value="MBB6428639.1"/>
    <property type="molecule type" value="Genomic_DNA"/>
</dbReference>
<dbReference type="SMART" id="SM00506">
    <property type="entry name" value="A1pp"/>
    <property type="match status" value="1"/>
</dbReference>
<evidence type="ECO:0000313" key="3">
    <source>
        <dbReference type="Proteomes" id="UP000541810"/>
    </source>
</evidence>
<sequence>MADASDPNDFNLSLPQADGVERALNDPVSRIDLVVGDLTQPDSGWGVTAIVNAANESLLGGGGVDGAIHREAGPRLLEFNRTLDGCPTGLAKASPAFDLESQGIEHIFHTVGPVWNDPGSSEAAAYAMPGAPLGEAAQLGYLHEDTLLASCYLNCLRLAVQHEAKVVAFPAISTGVYRFPKERAAKIAFAHVFGHFATRPAPEFPHKVLFVCFSEEDANVYREIIQNRADWMTNRRRV</sequence>
<gene>
    <name evidence="2" type="ORF">HNQ40_000445</name>
</gene>
<feature type="domain" description="Macro" evidence="1">
    <location>
        <begin position="18"/>
        <end position="229"/>
    </location>
</feature>
<dbReference type="Proteomes" id="UP000541810">
    <property type="component" value="Unassembled WGS sequence"/>
</dbReference>
<dbReference type="Gene3D" id="3.40.220.10">
    <property type="entry name" value="Leucine Aminopeptidase, subunit E, domain 1"/>
    <property type="match status" value="1"/>
</dbReference>
<organism evidence="2 3">
    <name type="scientific">Algisphaera agarilytica</name>
    <dbReference type="NCBI Taxonomy" id="1385975"/>
    <lineage>
        <taxon>Bacteria</taxon>
        <taxon>Pseudomonadati</taxon>
        <taxon>Planctomycetota</taxon>
        <taxon>Phycisphaerae</taxon>
        <taxon>Phycisphaerales</taxon>
        <taxon>Phycisphaeraceae</taxon>
        <taxon>Algisphaera</taxon>
    </lineage>
</organism>
<dbReference type="AlphaFoldDB" id="A0A7X0LJC8"/>
<dbReference type="SUPFAM" id="SSF52949">
    <property type="entry name" value="Macro domain-like"/>
    <property type="match status" value="1"/>
</dbReference>
<accession>A0A7X0LJC8</accession>
<comment type="caution">
    <text evidence="2">The sequence shown here is derived from an EMBL/GenBank/DDBJ whole genome shotgun (WGS) entry which is preliminary data.</text>
</comment>
<reference evidence="2 3" key="1">
    <citation type="submission" date="2020-08" db="EMBL/GenBank/DDBJ databases">
        <title>Genomic Encyclopedia of Type Strains, Phase IV (KMG-IV): sequencing the most valuable type-strain genomes for metagenomic binning, comparative biology and taxonomic classification.</title>
        <authorList>
            <person name="Goeker M."/>
        </authorList>
    </citation>
    <scope>NUCLEOTIDE SEQUENCE [LARGE SCALE GENOMIC DNA]</scope>
    <source>
        <strain evidence="2 3">DSM 103725</strain>
    </source>
</reference>
<dbReference type="PROSITE" id="PS51154">
    <property type="entry name" value="MACRO"/>
    <property type="match status" value="1"/>
</dbReference>
<evidence type="ECO:0000259" key="1">
    <source>
        <dbReference type="PROSITE" id="PS51154"/>
    </source>
</evidence>
<dbReference type="Pfam" id="PF01661">
    <property type="entry name" value="Macro"/>
    <property type="match status" value="2"/>
</dbReference>
<dbReference type="PANTHER" id="PTHR11106">
    <property type="entry name" value="GANGLIOSIDE INDUCED DIFFERENTIATION ASSOCIATED PROTEIN 2-RELATED"/>
    <property type="match status" value="1"/>
</dbReference>
<proteinExistence type="predicted"/>
<dbReference type="CDD" id="cd02908">
    <property type="entry name" value="Macro_OAADPr_deacetylase"/>
    <property type="match status" value="1"/>
</dbReference>
<name>A0A7X0LJC8_9BACT</name>
<dbReference type="PANTHER" id="PTHR11106:SF27">
    <property type="entry name" value="MACRO DOMAIN-CONTAINING PROTEIN"/>
    <property type="match status" value="1"/>
</dbReference>
<dbReference type="RefSeq" id="WP_184675962.1">
    <property type="nucleotide sequence ID" value="NZ_JACHGY010000001.1"/>
</dbReference>
<dbReference type="InterPro" id="IPR002589">
    <property type="entry name" value="Macro_dom"/>
</dbReference>
<evidence type="ECO:0000313" key="2">
    <source>
        <dbReference type="EMBL" id="MBB6428639.1"/>
    </source>
</evidence>
<dbReference type="InterPro" id="IPR043472">
    <property type="entry name" value="Macro_dom-like"/>
</dbReference>
<keyword evidence="3" id="KW-1185">Reference proteome</keyword>